<feature type="compositionally biased region" description="Low complexity" evidence="2">
    <location>
        <begin position="1205"/>
        <end position="1228"/>
    </location>
</feature>
<dbReference type="PROSITE" id="PS50030">
    <property type="entry name" value="UBA"/>
    <property type="match status" value="1"/>
</dbReference>
<dbReference type="InterPro" id="IPR009060">
    <property type="entry name" value="UBA-like_sf"/>
</dbReference>
<dbReference type="Gene3D" id="1.10.8.10">
    <property type="entry name" value="DNA helicase RuvA subunit, C-terminal domain"/>
    <property type="match status" value="1"/>
</dbReference>
<keyword evidence="1" id="KW-0175">Coiled coil</keyword>
<dbReference type="InterPro" id="IPR015940">
    <property type="entry name" value="UBA"/>
</dbReference>
<gene>
    <name evidence="6" type="ORF">DASB73_036110</name>
</gene>
<dbReference type="GO" id="GO:0005737">
    <property type="term" value="C:cytoplasm"/>
    <property type="evidence" value="ECO:0007669"/>
    <property type="project" value="TreeGrafter"/>
</dbReference>
<comment type="caution">
    <text evidence="6">The sequence shown here is derived from an EMBL/GenBank/DDBJ whole genome shotgun (WGS) entry which is preliminary data.</text>
</comment>
<dbReference type="CDD" id="cd00052">
    <property type="entry name" value="EH"/>
    <property type="match status" value="3"/>
</dbReference>
<accession>A0AAV5RPI2</accession>
<dbReference type="Pfam" id="PF12763">
    <property type="entry name" value="EH"/>
    <property type="match status" value="3"/>
</dbReference>
<feature type="domain" description="UBA" evidence="3">
    <location>
        <begin position="1230"/>
        <end position="1269"/>
    </location>
</feature>
<evidence type="ECO:0000259" key="3">
    <source>
        <dbReference type="PROSITE" id="PS50030"/>
    </source>
</evidence>
<dbReference type="InterPro" id="IPR011992">
    <property type="entry name" value="EF-hand-dom_pair"/>
</dbReference>
<feature type="coiled-coil region" evidence="1">
    <location>
        <begin position="553"/>
        <end position="776"/>
    </location>
</feature>
<feature type="domain" description="EH" evidence="4">
    <location>
        <begin position="149"/>
        <end position="230"/>
    </location>
</feature>
<dbReference type="SMART" id="SM00054">
    <property type="entry name" value="EFh"/>
    <property type="match status" value="3"/>
</dbReference>
<dbReference type="InterPro" id="IPR002048">
    <property type="entry name" value="EF_hand_dom"/>
</dbReference>
<dbReference type="SUPFAM" id="SSF90257">
    <property type="entry name" value="Myosin rod fragments"/>
    <property type="match status" value="1"/>
</dbReference>
<evidence type="ECO:0000256" key="1">
    <source>
        <dbReference type="SAM" id="Coils"/>
    </source>
</evidence>
<dbReference type="CDD" id="cd14270">
    <property type="entry name" value="UBA"/>
    <property type="match status" value="1"/>
</dbReference>
<dbReference type="GO" id="GO:0006897">
    <property type="term" value="P:endocytosis"/>
    <property type="evidence" value="ECO:0007669"/>
    <property type="project" value="TreeGrafter"/>
</dbReference>
<proteinExistence type="predicted"/>
<evidence type="ECO:0000313" key="7">
    <source>
        <dbReference type="Proteomes" id="UP001362899"/>
    </source>
</evidence>
<dbReference type="PROSITE" id="PS50031">
    <property type="entry name" value="EH"/>
    <property type="match status" value="3"/>
</dbReference>
<feature type="domain" description="EF-hand" evidence="5">
    <location>
        <begin position="329"/>
        <end position="364"/>
    </location>
</feature>
<feature type="region of interest" description="Disordered" evidence="2">
    <location>
        <begin position="819"/>
        <end position="840"/>
    </location>
</feature>
<feature type="region of interest" description="Disordered" evidence="2">
    <location>
        <begin position="469"/>
        <end position="489"/>
    </location>
</feature>
<protein>
    <submittedName>
        <fullName evidence="6">Ede1 protein</fullName>
    </submittedName>
</protein>
<evidence type="ECO:0000259" key="5">
    <source>
        <dbReference type="PROSITE" id="PS50222"/>
    </source>
</evidence>
<evidence type="ECO:0000259" key="4">
    <source>
        <dbReference type="PROSITE" id="PS50031"/>
    </source>
</evidence>
<dbReference type="AlphaFoldDB" id="A0AAV5RPI2"/>
<dbReference type="SUPFAM" id="SSF46934">
    <property type="entry name" value="UBA-like"/>
    <property type="match status" value="1"/>
</dbReference>
<dbReference type="PANTHER" id="PTHR11216:SF170">
    <property type="entry name" value="DYNAMIN ASSOCIATED PROTEIN 160, ISOFORM D"/>
    <property type="match status" value="1"/>
</dbReference>
<feature type="domain" description="EF-hand" evidence="5">
    <location>
        <begin position="182"/>
        <end position="217"/>
    </location>
</feature>
<dbReference type="Gene3D" id="1.10.238.10">
    <property type="entry name" value="EF-hand"/>
    <property type="match status" value="3"/>
</dbReference>
<dbReference type="SUPFAM" id="SSF47473">
    <property type="entry name" value="EF-hand"/>
    <property type="match status" value="3"/>
</dbReference>
<evidence type="ECO:0000313" key="6">
    <source>
        <dbReference type="EMBL" id="GMM52648.1"/>
    </source>
</evidence>
<dbReference type="GO" id="GO:0005509">
    <property type="term" value="F:calcium ion binding"/>
    <property type="evidence" value="ECO:0007669"/>
    <property type="project" value="InterPro"/>
</dbReference>
<feature type="compositionally biased region" description="Low complexity" evidence="2">
    <location>
        <begin position="943"/>
        <end position="957"/>
    </location>
</feature>
<feature type="compositionally biased region" description="Polar residues" evidence="2">
    <location>
        <begin position="862"/>
        <end position="875"/>
    </location>
</feature>
<keyword evidence="7" id="KW-1185">Reference proteome</keyword>
<dbReference type="PROSITE" id="PS50222">
    <property type="entry name" value="EF_HAND_2"/>
    <property type="match status" value="2"/>
</dbReference>
<dbReference type="GO" id="GO:0016197">
    <property type="term" value="P:endosomal transport"/>
    <property type="evidence" value="ECO:0007669"/>
    <property type="project" value="TreeGrafter"/>
</dbReference>
<feature type="domain" description="EH" evidence="4">
    <location>
        <begin position="296"/>
        <end position="373"/>
    </location>
</feature>
<dbReference type="PANTHER" id="PTHR11216">
    <property type="entry name" value="EH DOMAIN"/>
    <property type="match status" value="1"/>
</dbReference>
<feature type="domain" description="EH" evidence="4">
    <location>
        <begin position="11"/>
        <end position="98"/>
    </location>
</feature>
<feature type="compositionally biased region" description="Polar residues" evidence="2">
    <location>
        <begin position="433"/>
        <end position="442"/>
    </location>
</feature>
<name>A0AAV5RPI2_STABA</name>
<dbReference type="InterPro" id="IPR000261">
    <property type="entry name" value="EH_dom"/>
</dbReference>
<dbReference type="GO" id="GO:0005886">
    <property type="term" value="C:plasma membrane"/>
    <property type="evidence" value="ECO:0007669"/>
    <property type="project" value="TreeGrafter"/>
</dbReference>
<feature type="compositionally biased region" description="Low complexity" evidence="2">
    <location>
        <begin position="401"/>
        <end position="413"/>
    </location>
</feature>
<feature type="region of interest" description="Disordered" evidence="2">
    <location>
        <begin position="427"/>
        <end position="448"/>
    </location>
</feature>
<dbReference type="EMBL" id="BTGC01000008">
    <property type="protein sequence ID" value="GMM52648.1"/>
    <property type="molecule type" value="Genomic_DNA"/>
</dbReference>
<dbReference type="SMART" id="SM00165">
    <property type="entry name" value="UBA"/>
    <property type="match status" value="1"/>
</dbReference>
<dbReference type="Proteomes" id="UP001362899">
    <property type="component" value="Unassembled WGS sequence"/>
</dbReference>
<feature type="compositionally biased region" description="Polar residues" evidence="2">
    <location>
        <begin position="469"/>
        <end position="485"/>
    </location>
</feature>
<feature type="region of interest" description="Disordered" evidence="2">
    <location>
        <begin position="1198"/>
        <end position="1228"/>
    </location>
</feature>
<feature type="compositionally biased region" description="Basic and acidic residues" evidence="2">
    <location>
        <begin position="876"/>
        <end position="915"/>
    </location>
</feature>
<sequence>MSDQVALTPEEQRRIMPLFKQYDLDSSSIVLGDKIRPLLEKSGLSPQTLGQIWQIVDEENRGFLEFSSFAKCLRLIAHAQNGQPISPRLANVPSAMPNFNNPVLTSPMTTGSRLTSPKLPHQPMASLGTGASIMSGNGETSIPPLTSENKKRFGLLYDKSVTPPAAFIDGEVARDIFIKGKLPPEVLGQIWALVDVEHRGELTKNEFVLAMHLIQCLMDRSMPNLPSQLPAVWQPWLGTQRAPSALVANASGQQQPSLQPMAVNGTGSTPVSPQAGLAALNIANNNLAKYGISKEDKTRYDSIFDDLDPKKTGIIGPSEAVPVLMRSKLPEDVLAMIWDLADTKKRGQLDKDDFALAMHYLRRKMNGKSLPTSAEAQAKQAAIVSPNATGASAAPVPPPVQARSQIPQSTSSSLSDLVSLDQAVFKPLEPAKQPTSPTSPAENTRAKIEPTLTEKRFVPTSAFGQQLMQNSTGRQRTESVPTGTLPSIPEPVNKSVAAATAAPANAVGAVSSATNTAAAVATGAVATAVGAVGAVGAASAFGSLGSNQPQVDLSQHNREIATLQGKVTESKTEMTQMSNDLAAVLKQKSELEAQVSELRKTYDSNTKEVHDTQQAVKQARADIAELEKDLALRTSGLDAIKQQFASEQTELTNLQNRDSEIIDQCANIQSETDQLRIDIDKIKTESEGHRTSITEHETKLQDLLVEVELLKKQRSEAESEVMRHREYLEQAKQARESHEKLVEEEKAALLAAQTSRESAAAEVQKVQEEQEQFKTLGQNVQVVEHNKQIQSVISESGVAVQEDALTTTATIPSAVPSTLPSEISVGPSSPHDLQTPPLSESNYNAVESSLKFVLPMEGRASPTLSVVNNPPQSVRSDFDAASEHQSVEHTDIDDIIDRDSFVDAPERPEEFHYSDSSDDVEGPDDVIPRKYGSTQDFNEQEEVPSASPNPAASSEAVNTEEVVADAVPSNIPSSETNSVQPSPVDVVSRSPFAIAHSEASTTMNLAASDAIDSMLSSAPTEPPSYEEAIPPSSAAASAFSASPSVVDVDSHRPALASGFTGEESLHSTTHDTIAQGINAPATASATILTGSIQPASTSSIPASSYTAPVSAPAVAPVEVPAAPSSESVTGFAQQAAPVAYGHSLTQSVSAAADFDDFDDFNNLEEAQDGDNLDAENSIFTSAQPVTQEAPVDDWQKILGPSSNNSQFAGSAAPSQQAPLQAPAASTQPASVSNDVAALTGMGFSPEQAEAALKMHNNNLFEATNYLIESMNS</sequence>
<feature type="region of interest" description="Disordered" evidence="2">
    <location>
        <begin position="389"/>
        <end position="413"/>
    </location>
</feature>
<feature type="region of interest" description="Disordered" evidence="2">
    <location>
        <begin position="862"/>
        <end position="961"/>
    </location>
</feature>
<evidence type="ECO:0000256" key="2">
    <source>
        <dbReference type="SAM" id="MobiDB-lite"/>
    </source>
</evidence>
<reference evidence="6 7" key="1">
    <citation type="journal article" date="2023" name="Elife">
        <title>Identification of key yeast species and microbe-microbe interactions impacting larval growth of Drosophila in the wild.</title>
        <authorList>
            <person name="Mure A."/>
            <person name="Sugiura Y."/>
            <person name="Maeda R."/>
            <person name="Honda K."/>
            <person name="Sakurai N."/>
            <person name="Takahashi Y."/>
            <person name="Watada M."/>
            <person name="Katoh T."/>
            <person name="Gotoh A."/>
            <person name="Gotoh Y."/>
            <person name="Taniguchi I."/>
            <person name="Nakamura K."/>
            <person name="Hayashi T."/>
            <person name="Katayama T."/>
            <person name="Uemura T."/>
            <person name="Hattori Y."/>
        </authorList>
    </citation>
    <scope>NUCLEOTIDE SEQUENCE [LARGE SCALE GENOMIC DNA]</scope>
    <source>
        <strain evidence="6 7">SB-73</strain>
    </source>
</reference>
<organism evidence="6 7">
    <name type="scientific">Starmerella bacillaris</name>
    <name type="common">Yeast</name>
    <name type="synonym">Candida zemplinina</name>
    <dbReference type="NCBI Taxonomy" id="1247836"/>
    <lineage>
        <taxon>Eukaryota</taxon>
        <taxon>Fungi</taxon>
        <taxon>Dikarya</taxon>
        <taxon>Ascomycota</taxon>
        <taxon>Saccharomycotina</taxon>
        <taxon>Dipodascomycetes</taxon>
        <taxon>Dipodascales</taxon>
        <taxon>Trichomonascaceae</taxon>
        <taxon>Starmerella</taxon>
    </lineage>
</organism>
<dbReference type="SMART" id="SM00027">
    <property type="entry name" value="EH"/>
    <property type="match status" value="3"/>
</dbReference>
<dbReference type="Gene3D" id="1.10.287.1490">
    <property type="match status" value="1"/>
</dbReference>